<comment type="caution">
    <text evidence="2">The sequence shown here is derived from an EMBL/GenBank/DDBJ whole genome shotgun (WGS) entry which is preliminary data.</text>
</comment>
<keyword evidence="1" id="KW-0812">Transmembrane</keyword>
<organism evidence="2 3">
    <name type="scientific">Vibrio algarum</name>
    <dbReference type="NCBI Taxonomy" id="3020714"/>
    <lineage>
        <taxon>Bacteria</taxon>
        <taxon>Pseudomonadati</taxon>
        <taxon>Pseudomonadota</taxon>
        <taxon>Gammaproteobacteria</taxon>
        <taxon>Vibrionales</taxon>
        <taxon>Vibrionaceae</taxon>
        <taxon>Vibrio</taxon>
    </lineage>
</organism>
<accession>A0ABT4YW25</accession>
<protein>
    <recommendedName>
        <fullName evidence="4">APC family permease</fullName>
    </recommendedName>
</protein>
<feature type="transmembrane region" description="Helical" evidence="1">
    <location>
        <begin position="40"/>
        <end position="67"/>
    </location>
</feature>
<dbReference type="RefSeq" id="WP_272139760.1">
    <property type="nucleotide sequence ID" value="NZ_JAQLOI010000003.1"/>
</dbReference>
<proteinExistence type="predicted"/>
<evidence type="ECO:0000313" key="3">
    <source>
        <dbReference type="Proteomes" id="UP001210678"/>
    </source>
</evidence>
<feature type="transmembrane region" description="Helical" evidence="1">
    <location>
        <begin position="119"/>
        <end position="138"/>
    </location>
</feature>
<gene>
    <name evidence="2" type="ORF">PGX00_19695</name>
</gene>
<sequence length="141" mass="15798">MGNKKMSIGRLATLIGTLFAYLIGAGFASGQETVQFFASWGSVWATLLVGVITFFMMYLAYSAYAYVGRTRSIDDVSGIFEFYSGPIFGRLFEAFAWIFNGCAYVFMVSCFGNVMLQQWGFLLLLEMLSVSVFLWLQLRLG</sequence>
<name>A0ABT4YW25_9VIBR</name>
<keyword evidence="1" id="KW-0472">Membrane</keyword>
<keyword evidence="3" id="KW-1185">Reference proteome</keyword>
<feature type="transmembrane region" description="Helical" evidence="1">
    <location>
        <begin position="87"/>
        <end position="107"/>
    </location>
</feature>
<evidence type="ECO:0000313" key="2">
    <source>
        <dbReference type="EMBL" id="MDB1125761.1"/>
    </source>
</evidence>
<dbReference type="Proteomes" id="UP001210678">
    <property type="component" value="Unassembled WGS sequence"/>
</dbReference>
<evidence type="ECO:0000256" key="1">
    <source>
        <dbReference type="SAM" id="Phobius"/>
    </source>
</evidence>
<reference evidence="2 3" key="1">
    <citation type="submission" date="2023-01" db="EMBL/GenBank/DDBJ databases">
        <title>Vibrio sp. KJ40-1 sp.nov, isolated from marine algae.</title>
        <authorList>
            <person name="Butt M."/>
            <person name="Kim J.M.J."/>
            <person name="Jeon C.O.C."/>
        </authorList>
    </citation>
    <scope>NUCLEOTIDE SEQUENCE [LARGE SCALE GENOMIC DNA]</scope>
    <source>
        <strain evidence="2 3">KJ40-1</strain>
    </source>
</reference>
<keyword evidence="1" id="KW-1133">Transmembrane helix</keyword>
<dbReference type="EMBL" id="JAQLOI010000003">
    <property type="protein sequence ID" value="MDB1125761.1"/>
    <property type="molecule type" value="Genomic_DNA"/>
</dbReference>
<evidence type="ECO:0008006" key="4">
    <source>
        <dbReference type="Google" id="ProtNLM"/>
    </source>
</evidence>